<dbReference type="InterPro" id="IPR001270">
    <property type="entry name" value="ClpA/B"/>
</dbReference>
<dbReference type="InterPro" id="IPR004176">
    <property type="entry name" value="Clp_R_N"/>
</dbReference>
<dbReference type="FunFam" id="1.10.8.60:FF:000011">
    <property type="entry name" value="ATP-dependent Clp protease ATP-binding subunit"/>
    <property type="match status" value="1"/>
</dbReference>
<dbReference type="PANTHER" id="PTHR11638:SF111">
    <property type="entry name" value="ATP-DEPENDENT CLP PROTEASE ATP-BINDING SUBUNIT CLPA"/>
    <property type="match status" value="1"/>
</dbReference>
<dbReference type="InterPro" id="IPR050130">
    <property type="entry name" value="ClpA_ClpB"/>
</dbReference>
<dbReference type="FunFam" id="3.40.50.300:FF:000010">
    <property type="entry name" value="Chaperone clpB 1, putative"/>
    <property type="match status" value="1"/>
</dbReference>
<dbReference type="Pfam" id="PF17871">
    <property type="entry name" value="AAA_lid_9"/>
    <property type="match status" value="1"/>
</dbReference>
<reference evidence="11" key="1">
    <citation type="submission" date="2020-08" db="EMBL/GenBank/DDBJ databases">
        <title>Novel species isolated from subtropical streams in China.</title>
        <authorList>
            <person name="Lu H."/>
        </authorList>
    </citation>
    <scope>NUCLEOTIDE SEQUENCE</scope>
    <source>
        <strain evidence="11">KACC 12607</strain>
    </source>
</reference>
<evidence type="ECO:0000256" key="2">
    <source>
        <dbReference type="ARBA" id="ARBA00022737"/>
    </source>
</evidence>
<dbReference type="GO" id="GO:0043335">
    <property type="term" value="P:protein unfolding"/>
    <property type="evidence" value="ECO:0007669"/>
    <property type="project" value="InterPro"/>
</dbReference>
<dbReference type="PROSITE" id="PS00871">
    <property type="entry name" value="CLPAB_2"/>
    <property type="match status" value="1"/>
</dbReference>
<keyword evidence="2 7" id="KW-0677">Repeat</keyword>
<dbReference type="InterPro" id="IPR019489">
    <property type="entry name" value="Clp_ATPase_C"/>
</dbReference>
<evidence type="ECO:0000256" key="9">
    <source>
        <dbReference type="SAM" id="MobiDB-lite"/>
    </source>
</evidence>
<keyword evidence="11" id="KW-0645">Protease</keyword>
<evidence type="ECO:0000313" key="11">
    <source>
        <dbReference type="EMBL" id="MBC3861847.1"/>
    </source>
</evidence>
<dbReference type="Proteomes" id="UP000634011">
    <property type="component" value="Unassembled WGS sequence"/>
</dbReference>
<dbReference type="PROSITE" id="PS00870">
    <property type="entry name" value="CLPAB_1"/>
    <property type="match status" value="1"/>
</dbReference>
<dbReference type="RefSeq" id="WP_186911775.1">
    <property type="nucleotide sequence ID" value="NZ_JACOFV010000005.1"/>
</dbReference>
<dbReference type="CDD" id="cd00009">
    <property type="entry name" value="AAA"/>
    <property type="match status" value="1"/>
</dbReference>
<accession>A0A923HC88</accession>
<organism evidence="11 12">
    <name type="scientific">Undibacterium jejuense</name>
    <dbReference type="NCBI Taxonomy" id="1344949"/>
    <lineage>
        <taxon>Bacteria</taxon>
        <taxon>Pseudomonadati</taxon>
        <taxon>Pseudomonadota</taxon>
        <taxon>Betaproteobacteria</taxon>
        <taxon>Burkholderiales</taxon>
        <taxon>Oxalobacteraceae</taxon>
        <taxon>Undibacterium</taxon>
    </lineage>
</organism>
<dbReference type="Pfam" id="PF02861">
    <property type="entry name" value="Clp_N"/>
    <property type="match status" value="1"/>
</dbReference>
<dbReference type="Pfam" id="PF00004">
    <property type="entry name" value="AAA"/>
    <property type="match status" value="1"/>
</dbReference>
<dbReference type="FunFam" id="3.40.50.300:FF:000025">
    <property type="entry name" value="ATP-dependent Clp protease subunit"/>
    <property type="match status" value="1"/>
</dbReference>
<dbReference type="PRINTS" id="PR00300">
    <property type="entry name" value="CLPPROTEASEA"/>
</dbReference>
<feature type="compositionally biased region" description="Basic and acidic residues" evidence="9">
    <location>
        <begin position="159"/>
        <end position="170"/>
    </location>
</feature>
<dbReference type="SUPFAM" id="SSF52540">
    <property type="entry name" value="P-loop containing nucleoside triphosphate hydrolases"/>
    <property type="match status" value="2"/>
</dbReference>
<proteinExistence type="inferred from homology"/>
<dbReference type="InterPro" id="IPR003593">
    <property type="entry name" value="AAA+_ATPase"/>
</dbReference>
<dbReference type="GO" id="GO:0008233">
    <property type="term" value="F:peptidase activity"/>
    <property type="evidence" value="ECO:0007669"/>
    <property type="project" value="UniProtKB-KW"/>
</dbReference>
<dbReference type="InterPro" id="IPR003959">
    <property type="entry name" value="ATPase_AAA_core"/>
</dbReference>
<dbReference type="PANTHER" id="PTHR11638">
    <property type="entry name" value="ATP-DEPENDENT CLP PROTEASE"/>
    <property type="match status" value="1"/>
</dbReference>
<dbReference type="Pfam" id="PF10431">
    <property type="entry name" value="ClpB_D2-small"/>
    <property type="match status" value="1"/>
</dbReference>
<feature type="region of interest" description="Disordered" evidence="9">
    <location>
        <begin position="145"/>
        <end position="170"/>
    </location>
</feature>
<evidence type="ECO:0000256" key="8">
    <source>
        <dbReference type="RuleBase" id="RU004432"/>
    </source>
</evidence>
<name>A0A923HC88_9BURK</name>
<dbReference type="InterPro" id="IPR041546">
    <property type="entry name" value="ClpA/ClpB_AAA_lid"/>
</dbReference>
<dbReference type="GO" id="GO:0005524">
    <property type="term" value="F:ATP binding"/>
    <property type="evidence" value="ECO:0007669"/>
    <property type="project" value="UniProtKB-KW"/>
</dbReference>
<dbReference type="CDD" id="cd19499">
    <property type="entry name" value="RecA-like_ClpB_Hsp104-like"/>
    <property type="match status" value="1"/>
</dbReference>
<dbReference type="Gene3D" id="3.40.50.300">
    <property type="entry name" value="P-loop containing nucleotide triphosphate hydrolases"/>
    <property type="match status" value="2"/>
</dbReference>
<dbReference type="PROSITE" id="PS51903">
    <property type="entry name" value="CLP_R"/>
    <property type="match status" value="1"/>
</dbReference>
<evidence type="ECO:0000256" key="7">
    <source>
        <dbReference type="PROSITE-ProRule" id="PRU01251"/>
    </source>
</evidence>
<dbReference type="InterPro" id="IPR018368">
    <property type="entry name" value="ClpA/B_CS1"/>
</dbReference>
<evidence type="ECO:0000256" key="4">
    <source>
        <dbReference type="ARBA" id="ARBA00022840"/>
    </source>
</evidence>
<dbReference type="InterPro" id="IPR013461">
    <property type="entry name" value="ClpA"/>
</dbReference>
<sequence length="766" mass="84420">MIAQELEVSLHMAFVEARQARYEFITVEHLLLALLDNPSAAEVMRACAVNIDDLRKTLGNFITDNTPTVSGTNEVDTQPTLGFQRVIQRAIMHVQSSSNGKKEVTGANVLVAIFGEKDSHAVYYLHQQGVTRLDVVNFISHGVRKDNLNEPQKSPEGGEEGHADVQSKESPLDQFTQNLNKQAAEGKIDPLIGRDSEVERVIQILCRRRKNNPLLVGEAGVGKTAIAEGLALRITEGDVPEILQTAVVYSLDMGALLAGTKYRGDFELRLKGVLKQLKDTPNGILFIDEIHTIIGAGSASGGTLDASNLLKPALSSGQLKCIGATTYTEYRGVFEKDHALSRRFQKIDVNEPTVEQTVQILRGLKSKFEEHHNVKYSASALTTAAELSARFINDRHLPDKAIDVIDEAGAAQRILPKSKQKKTIGKADIEDIISKIARIPPQTVNQDDRSKLQTIDRDLKNVVFGQEPAIDALASAIKMARAGLGKTDKPIGSFLFSGPTGVGKTEVAKQLAFTLGIELIRFDMSEYMERHAVSRLIGAPPGYVGFDQGGLLTEAITKKPHAVLLLDEIEKAHPDVFNILLQVMDHGTLTDNNGRKSDFRNVIIIMTTNAGAESLQKRSIGFNDSKEAGDEMADIKRMFTPEFRNRLDAIISFRPLDEEIILRVVDKFLMQLEEQLHEKKVEATFTDNLRKFLAKKGFDPLMGARPMARLIQDMIRKALADELLFGKLVSGGRVIVDLDEKDLIKLEFSEGDAAPPEASQEIVEVE</sequence>
<dbReference type="GO" id="GO:0006508">
    <property type="term" value="P:proteolysis"/>
    <property type="evidence" value="ECO:0007669"/>
    <property type="project" value="UniProtKB-KW"/>
</dbReference>
<feature type="domain" description="Clp R" evidence="10">
    <location>
        <begin position="1"/>
        <end position="146"/>
    </location>
</feature>
<dbReference type="GO" id="GO:0016887">
    <property type="term" value="F:ATP hydrolysis activity"/>
    <property type="evidence" value="ECO:0007669"/>
    <property type="project" value="InterPro"/>
</dbReference>
<dbReference type="NCBIfam" id="TIGR02639">
    <property type="entry name" value="ClpA"/>
    <property type="match status" value="1"/>
</dbReference>
<keyword evidence="5 8" id="KW-0143">Chaperone</keyword>
<evidence type="ECO:0000256" key="3">
    <source>
        <dbReference type="ARBA" id="ARBA00022741"/>
    </source>
</evidence>
<keyword evidence="3 8" id="KW-0547">Nucleotide-binding</keyword>
<protein>
    <submittedName>
        <fullName evidence="11">ATP-dependent Clp protease ATP-binding subunit ClpA</fullName>
    </submittedName>
</protein>
<evidence type="ECO:0000259" key="10">
    <source>
        <dbReference type="PROSITE" id="PS51903"/>
    </source>
</evidence>
<comment type="caution">
    <text evidence="11">The sequence shown here is derived from an EMBL/GenBank/DDBJ whole genome shotgun (WGS) entry which is preliminary data.</text>
</comment>
<dbReference type="EMBL" id="JACOFV010000005">
    <property type="protein sequence ID" value="MBC3861847.1"/>
    <property type="molecule type" value="Genomic_DNA"/>
</dbReference>
<dbReference type="SUPFAM" id="SSF81923">
    <property type="entry name" value="Double Clp-N motif"/>
    <property type="match status" value="1"/>
</dbReference>
<comment type="similarity">
    <text evidence="1 8">Belongs to the ClpA/ClpB family.</text>
</comment>
<keyword evidence="12" id="KW-1185">Reference proteome</keyword>
<dbReference type="Pfam" id="PF07724">
    <property type="entry name" value="AAA_2"/>
    <property type="match status" value="1"/>
</dbReference>
<dbReference type="Gene3D" id="1.10.1780.10">
    <property type="entry name" value="Clp, N-terminal domain"/>
    <property type="match status" value="1"/>
</dbReference>
<dbReference type="AlphaFoldDB" id="A0A923HC88"/>
<dbReference type="Gene3D" id="1.10.8.60">
    <property type="match status" value="2"/>
</dbReference>
<evidence type="ECO:0000256" key="1">
    <source>
        <dbReference type="ARBA" id="ARBA00008675"/>
    </source>
</evidence>
<evidence type="ECO:0000256" key="6">
    <source>
        <dbReference type="ARBA" id="ARBA00025613"/>
    </source>
</evidence>
<dbReference type="InterPro" id="IPR028299">
    <property type="entry name" value="ClpA/B_CS2"/>
</dbReference>
<keyword evidence="4 8" id="KW-0067">ATP-binding</keyword>
<gene>
    <name evidence="11" type="primary">clpA</name>
    <name evidence="11" type="ORF">H8K32_07030</name>
</gene>
<keyword evidence="11" id="KW-0378">Hydrolase</keyword>
<dbReference type="InterPro" id="IPR036628">
    <property type="entry name" value="Clp_N_dom_sf"/>
</dbReference>
<dbReference type="InterPro" id="IPR027417">
    <property type="entry name" value="P-loop_NTPase"/>
</dbReference>
<comment type="function">
    <text evidence="6">Part of a stress-induced multi-chaperone system, it is involved in the recovery of the cell from heat-induced damage, in cooperation with DnaK, DnaJ and GrpE. Acts before DnaK, in the processing of protein aggregates. Protein binding stimulates the ATPase activity; ATP hydrolysis unfolds the denatured protein aggregates, which probably helps expose new hydrophobic binding sites on the surface of ClpB-bound aggregates, contributing to the solubilization and refolding of denatured protein aggregates by DnaK.</text>
</comment>
<dbReference type="SMART" id="SM00382">
    <property type="entry name" value="AAA"/>
    <property type="match status" value="2"/>
</dbReference>
<dbReference type="GO" id="GO:0005737">
    <property type="term" value="C:cytoplasm"/>
    <property type="evidence" value="ECO:0007669"/>
    <property type="project" value="TreeGrafter"/>
</dbReference>
<dbReference type="GO" id="GO:0034605">
    <property type="term" value="P:cellular response to heat"/>
    <property type="evidence" value="ECO:0007669"/>
    <property type="project" value="TreeGrafter"/>
</dbReference>
<dbReference type="SMART" id="SM01086">
    <property type="entry name" value="ClpB_D2-small"/>
    <property type="match status" value="1"/>
</dbReference>
<evidence type="ECO:0000313" key="12">
    <source>
        <dbReference type="Proteomes" id="UP000634011"/>
    </source>
</evidence>
<evidence type="ECO:0000256" key="5">
    <source>
        <dbReference type="ARBA" id="ARBA00023186"/>
    </source>
</evidence>